<keyword evidence="1" id="KW-0862">Zinc</keyword>
<proteinExistence type="predicted"/>
<dbReference type="InterPro" id="IPR007527">
    <property type="entry name" value="Znf_SWIM"/>
</dbReference>
<name>A0A0D0D2T6_9AGAM</name>
<accession>A0A0D0D2T6</accession>
<evidence type="ECO:0000259" key="2">
    <source>
        <dbReference type="PROSITE" id="PS50966"/>
    </source>
</evidence>
<dbReference type="GO" id="GO:0097196">
    <property type="term" value="C:Shu complex"/>
    <property type="evidence" value="ECO:0007669"/>
    <property type="project" value="TreeGrafter"/>
</dbReference>
<reference evidence="4" key="2">
    <citation type="submission" date="2015-01" db="EMBL/GenBank/DDBJ databases">
        <title>Evolutionary Origins and Diversification of the Mycorrhizal Mutualists.</title>
        <authorList>
            <consortium name="DOE Joint Genome Institute"/>
            <consortium name="Mycorrhizal Genomics Consortium"/>
            <person name="Kohler A."/>
            <person name="Kuo A."/>
            <person name="Nagy L.G."/>
            <person name="Floudas D."/>
            <person name="Copeland A."/>
            <person name="Barry K.W."/>
            <person name="Cichocki N."/>
            <person name="Veneault-Fourrey C."/>
            <person name="LaButti K."/>
            <person name="Lindquist E.A."/>
            <person name="Lipzen A."/>
            <person name="Lundell T."/>
            <person name="Morin E."/>
            <person name="Murat C."/>
            <person name="Riley R."/>
            <person name="Ohm R."/>
            <person name="Sun H."/>
            <person name="Tunlid A."/>
            <person name="Henrissat B."/>
            <person name="Grigoriev I.V."/>
            <person name="Hibbett D.S."/>
            <person name="Martin F."/>
        </authorList>
    </citation>
    <scope>NUCLEOTIDE SEQUENCE [LARGE SCALE GENOMIC DNA]</scope>
    <source>
        <strain evidence="4">Ve08.2h10</strain>
    </source>
</reference>
<evidence type="ECO:0000313" key="3">
    <source>
        <dbReference type="EMBL" id="KIK90792.1"/>
    </source>
</evidence>
<dbReference type="AlphaFoldDB" id="A0A0D0D2T6"/>
<dbReference type="OrthoDB" id="337581at2759"/>
<organism evidence="3 4">
    <name type="scientific">Paxillus rubicundulus Ve08.2h10</name>
    <dbReference type="NCBI Taxonomy" id="930991"/>
    <lineage>
        <taxon>Eukaryota</taxon>
        <taxon>Fungi</taxon>
        <taxon>Dikarya</taxon>
        <taxon>Basidiomycota</taxon>
        <taxon>Agaricomycotina</taxon>
        <taxon>Agaricomycetes</taxon>
        <taxon>Agaricomycetidae</taxon>
        <taxon>Boletales</taxon>
        <taxon>Paxilineae</taxon>
        <taxon>Paxillaceae</taxon>
        <taxon>Paxillus</taxon>
    </lineage>
</organism>
<gene>
    <name evidence="3" type="ORF">PAXRUDRAFT_831392</name>
</gene>
<dbReference type="EMBL" id="KN825470">
    <property type="protein sequence ID" value="KIK90792.1"/>
    <property type="molecule type" value="Genomic_DNA"/>
</dbReference>
<feature type="domain" description="SWIM-type" evidence="2">
    <location>
        <begin position="73"/>
        <end position="118"/>
    </location>
</feature>
<dbReference type="PROSITE" id="PS50966">
    <property type="entry name" value="ZF_SWIM"/>
    <property type="match status" value="1"/>
</dbReference>
<dbReference type="GO" id="GO:0000724">
    <property type="term" value="P:double-strand break repair via homologous recombination"/>
    <property type="evidence" value="ECO:0007669"/>
    <property type="project" value="TreeGrafter"/>
</dbReference>
<keyword evidence="1" id="KW-0863">Zinc-finger</keyword>
<keyword evidence="4" id="KW-1185">Reference proteome</keyword>
<dbReference type="HOGENOM" id="CLU_132858_0_0_1"/>
<dbReference type="Pfam" id="PF04434">
    <property type="entry name" value="SWIM"/>
    <property type="match status" value="1"/>
</dbReference>
<dbReference type="PANTHER" id="PTHR28498">
    <property type="entry name" value="ZINC FINGER SWIM DOMAIN-CONTAINING PROTEIN 7"/>
    <property type="match status" value="1"/>
</dbReference>
<evidence type="ECO:0000313" key="4">
    <source>
        <dbReference type="Proteomes" id="UP000054538"/>
    </source>
</evidence>
<sequence>MSATTLYLGHLVQAVIGSICEDSLDEGIDKLRTLFPDTTIVAALDLVDRDNVLKYRTAWARCHYEVFGSTATYSVFPRLDCSTNVSSYCTCPAFAFAVLMSESHLMCKHVLAVCLAEQLSRCVERPISDQDLLARLTAHVL</sequence>
<dbReference type="Proteomes" id="UP000054538">
    <property type="component" value="Unassembled WGS sequence"/>
</dbReference>
<reference evidence="3 4" key="1">
    <citation type="submission" date="2014-04" db="EMBL/GenBank/DDBJ databases">
        <authorList>
            <consortium name="DOE Joint Genome Institute"/>
            <person name="Kuo A."/>
            <person name="Kohler A."/>
            <person name="Jargeat P."/>
            <person name="Nagy L.G."/>
            <person name="Floudas D."/>
            <person name="Copeland A."/>
            <person name="Barry K.W."/>
            <person name="Cichocki N."/>
            <person name="Veneault-Fourrey C."/>
            <person name="LaButti K."/>
            <person name="Lindquist E.A."/>
            <person name="Lipzen A."/>
            <person name="Lundell T."/>
            <person name="Morin E."/>
            <person name="Murat C."/>
            <person name="Sun H."/>
            <person name="Tunlid A."/>
            <person name="Henrissat B."/>
            <person name="Grigoriev I.V."/>
            <person name="Hibbett D.S."/>
            <person name="Martin F."/>
            <person name="Nordberg H.P."/>
            <person name="Cantor M.N."/>
            <person name="Hua S.X."/>
        </authorList>
    </citation>
    <scope>NUCLEOTIDE SEQUENCE [LARGE SCALE GENOMIC DNA]</scope>
    <source>
        <strain evidence="3 4">Ve08.2h10</strain>
    </source>
</reference>
<keyword evidence="1" id="KW-0479">Metal-binding</keyword>
<evidence type="ECO:0000256" key="1">
    <source>
        <dbReference type="PROSITE-ProRule" id="PRU00325"/>
    </source>
</evidence>
<dbReference type="GO" id="GO:0008270">
    <property type="term" value="F:zinc ion binding"/>
    <property type="evidence" value="ECO:0007669"/>
    <property type="project" value="UniProtKB-KW"/>
</dbReference>
<dbReference type="PANTHER" id="PTHR28498:SF1">
    <property type="entry name" value="ZINC FINGER SWIM DOMAIN-CONTAINING PROTEIN 7"/>
    <property type="match status" value="1"/>
</dbReference>
<dbReference type="InParanoid" id="A0A0D0D2T6"/>
<protein>
    <recommendedName>
        <fullName evidence="2">SWIM-type domain-containing protein</fullName>
    </recommendedName>
</protein>